<dbReference type="InterPro" id="IPR011611">
    <property type="entry name" value="PfkB_dom"/>
</dbReference>
<proteinExistence type="inferred from homology"/>
<evidence type="ECO:0000256" key="3">
    <source>
        <dbReference type="ARBA" id="ARBA00022777"/>
    </source>
</evidence>
<dbReference type="Pfam" id="PF00294">
    <property type="entry name" value="PfkB"/>
    <property type="match status" value="1"/>
</dbReference>
<dbReference type="InterPro" id="IPR050306">
    <property type="entry name" value="PfkB_Carbo_kinase"/>
</dbReference>
<evidence type="ECO:0000313" key="6">
    <source>
        <dbReference type="Proteomes" id="UP000620075"/>
    </source>
</evidence>
<dbReference type="PANTHER" id="PTHR43085:SF57">
    <property type="entry name" value="CARBOHYDRATE KINASE PFKB DOMAIN-CONTAINING PROTEIN"/>
    <property type="match status" value="1"/>
</dbReference>
<dbReference type="Proteomes" id="UP000620075">
    <property type="component" value="Unassembled WGS sequence"/>
</dbReference>
<dbReference type="PANTHER" id="PTHR43085">
    <property type="entry name" value="HEXOKINASE FAMILY MEMBER"/>
    <property type="match status" value="1"/>
</dbReference>
<feature type="domain" description="Carbohydrate kinase PfkB" evidence="4">
    <location>
        <begin position="15"/>
        <end position="290"/>
    </location>
</feature>
<dbReference type="Gene3D" id="3.40.1190.20">
    <property type="match status" value="1"/>
</dbReference>
<evidence type="ECO:0000256" key="1">
    <source>
        <dbReference type="ARBA" id="ARBA00010688"/>
    </source>
</evidence>
<keyword evidence="3 5" id="KW-0418">Kinase</keyword>
<accession>A0A934NED9</accession>
<comment type="similarity">
    <text evidence="1">Belongs to the carbohydrate kinase PfkB family.</text>
</comment>
<comment type="caution">
    <text evidence="5">The sequence shown here is derived from an EMBL/GenBank/DDBJ whole genome shotgun (WGS) entry which is preliminary data.</text>
</comment>
<dbReference type="CDD" id="cd01166">
    <property type="entry name" value="KdgK"/>
    <property type="match status" value="1"/>
</dbReference>
<reference evidence="5 6" key="1">
    <citation type="submission" date="2020-10" db="EMBL/GenBank/DDBJ databases">
        <title>Ca. Dormibacterota MAGs.</title>
        <authorList>
            <person name="Montgomery K."/>
        </authorList>
    </citation>
    <scope>NUCLEOTIDE SEQUENCE [LARGE SCALE GENOMIC DNA]</scope>
    <source>
        <strain evidence="5">SC8811_S16_3</strain>
    </source>
</reference>
<dbReference type="InterPro" id="IPR029056">
    <property type="entry name" value="Ribokinase-like"/>
</dbReference>
<evidence type="ECO:0000259" key="4">
    <source>
        <dbReference type="Pfam" id="PF00294"/>
    </source>
</evidence>
<protein>
    <submittedName>
        <fullName evidence="5">Sugar kinase</fullName>
    </submittedName>
</protein>
<dbReference type="EMBL" id="JAEKNQ010000054">
    <property type="protein sequence ID" value="MBJ7604143.1"/>
    <property type="molecule type" value="Genomic_DNA"/>
</dbReference>
<organism evidence="5 6">
    <name type="scientific">Candidatus Dormiibacter inghamiae</name>
    <dbReference type="NCBI Taxonomy" id="3127013"/>
    <lineage>
        <taxon>Bacteria</taxon>
        <taxon>Bacillati</taxon>
        <taxon>Candidatus Dormiibacterota</taxon>
        <taxon>Candidatus Dormibacteria</taxon>
        <taxon>Candidatus Dormibacterales</taxon>
        <taxon>Candidatus Dormibacteraceae</taxon>
        <taxon>Candidatus Dormiibacter</taxon>
    </lineage>
</organism>
<name>A0A934NED9_9BACT</name>
<dbReference type="SUPFAM" id="SSF53613">
    <property type="entry name" value="Ribokinase-like"/>
    <property type="match status" value="1"/>
</dbReference>
<sequence length="309" mass="32214">MVLLHPADPNVALAEARLLTMDMAGADSNFAIAIGRLGVRSGWISRVGADPLGDFVLAAIGGEGVDVSQVKRDPHPTGVFFKHRDPASSTTQVLYYRQGSAASHLSPDDLDPNYLAGALLVHLNGMTCALSVGCAAAAMTAFELAPPGSIRSLDLNLRLQLWDVARARDALSPLIRKADVLLGTVEEFEAFFESDVAGEAMVAAAAMGPTTVVAKRGSRGAIGLIGGVPVSHPGFVPPKVVDEVGAGDGFDAGFLTALLEGCSPQTALRWANLVGASSVSVPGDIQGYPTRVQLEERLATWPENEAFTS</sequence>
<dbReference type="GO" id="GO:0016301">
    <property type="term" value="F:kinase activity"/>
    <property type="evidence" value="ECO:0007669"/>
    <property type="project" value="UniProtKB-KW"/>
</dbReference>
<evidence type="ECO:0000256" key="2">
    <source>
        <dbReference type="ARBA" id="ARBA00022679"/>
    </source>
</evidence>
<evidence type="ECO:0000313" key="5">
    <source>
        <dbReference type="EMBL" id="MBJ7604143.1"/>
    </source>
</evidence>
<gene>
    <name evidence="5" type="ORF">JF888_13270</name>
</gene>
<keyword evidence="2" id="KW-0808">Transferase</keyword>
<dbReference type="AlphaFoldDB" id="A0A934NED9"/>